<feature type="transmembrane region" description="Helical" evidence="1">
    <location>
        <begin position="89"/>
        <end position="108"/>
    </location>
</feature>
<dbReference type="InterPro" id="IPR008972">
    <property type="entry name" value="Cupredoxin"/>
</dbReference>
<feature type="transmembrane region" description="Helical" evidence="1">
    <location>
        <begin position="142"/>
        <end position="165"/>
    </location>
</feature>
<dbReference type="SUPFAM" id="SSF49503">
    <property type="entry name" value="Cupredoxins"/>
    <property type="match status" value="1"/>
</dbReference>
<dbReference type="STRING" id="1798370.A2Z00_03375"/>
<evidence type="ECO:0000259" key="2">
    <source>
        <dbReference type="Pfam" id="PF13386"/>
    </source>
</evidence>
<evidence type="ECO:0000313" key="4">
    <source>
        <dbReference type="EMBL" id="OGG12042.1"/>
    </source>
</evidence>
<feature type="transmembrane region" description="Helical" evidence="1">
    <location>
        <begin position="203"/>
        <end position="231"/>
    </location>
</feature>
<evidence type="ECO:0000313" key="5">
    <source>
        <dbReference type="Proteomes" id="UP000177268"/>
    </source>
</evidence>
<dbReference type="InterPro" id="IPR028096">
    <property type="entry name" value="EfeO_Cupredoxin"/>
</dbReference>
<dbReference type="Gene3D" id="2.60.40.420">
    <property type="entry name" value="Cupredoxins - blue copper proteins"/>
    <property type="match status" value="1"/>
</dbReference>
<dbReference type="PANTHER" id="PTHR42208:SF1">
    <property type="entry name" value="HEAVY METAL TRANSPORTER"/>
    <property type="match status" value="1"/>
</dbReference>
<organism evidence="4 5">
    <name type="scientific">Candidatus Gottesmanbacteria bacterium RBG_13_45_10</name>
    <dbReference type="NCBI Taxonomy" id="1798370"/>
    <lineage>
        <taxon>Bacteria</taxon>
        <taxon>Candidatus Gottesmaniibacteriota</taxon>
    </lineage>
</organism>
<evidence type="ECO:0008006" key="6">
    <source>
        <dbReference type="Google" id="ProtNLM"/>
    </source>
</evidence>
<accession>A0A1F5ZIU2</accession>
<reference evidence="4 5" key="1">
    <citation type="journal article" date="2016" name="Nat. Commun.">
        <title>Thousands of microbial genomes shed light on interconnected biogeochemical processes in an aquifer system.</title>
        <authorList>
            <person name="Anantharaman K."/>
            <person name="Brown C.T."/>
            <person name="Hug L.A."/>
            <person name="Sharon I."/>
            <person name="Castelle C.J."/>
            <person name="Probst A.J."/>
            <person name="Thomas B.C."/>
            <person name="Singh A."/>
            <person name="Wilkins M.J."/>
            <person name="Karaoz U."/>
            <person name="Brodie E.L."/>
            <person name="Williams K.H."/>
            <person name="Hubbard S.S."/>
            <person name="Banfield J.F."/>
        </authorList>
    </citation>
    <scope>NUCLEOTIDE SEQUENCE [LARGE SCALE GENOMIC DNA]</scope>
</reference>
<proteinExistence type="predicted"/>
<dbReference type="Pfam" id="PF13473">
    <property type="entry name" value="Cupredoxin_1"/>
    <property type="match status" value="1"/>
</dbReference>
<protein>
    <recommendedName>
        <fullName evidence="6">Urease accessory protein UreH-like transmembrane domain-containing protein</fullName>
    </recommendedName>
</protein>
<keyword evidence="1" id="KW-1133">Transmembrane helix</keyword>
<feature type="domain" description="EfeO-type cupredoxin-like" evidence="3">
    <location>
        <begin position="258"/>
        <end position="342"/>
    </location>
</feature>
<gene>
    <name evidence="4" type="ORF">A2Z00_03375</name>
</gene>
<feature type="transmembrane region" description="Helical" evidence="1">
    <location>
        <begin position="57"/>
        <end position="77"/>
    </location>
</feature>
<keyword evidence="1" id="KW-0472">Membrane</keyword>
<dbReference type="InterPro" id="IPR039447">
    <property type="entry name" value="UreH-like_TM_dom"/>
</dbReference>
<dbReference type="Proteomes" id="UP000177268">
    <property type="component" value="Unassembled WGS sequence"/>
</dbReference>
<sequence length="348" mass="36538">MNTVWLAFLTGLTTGGLSCIAVQGGLLASSIASVDHGNPDPSSVSELAVQGGHRWRHVGLFLLAKLIAYTWLGYLLGLLGSALTLSPKALGMVQIAVGLFMLGTAARLLDLHPIFRYLVIQPPKWVYRILKQKSKDESRWSPVILGALTVLMPCGVTQATMAIAIASGKPLMGAAIMGAFVLGTSPVFFVLGASLVELLKRRAFVYVAAAVVALFGILSVNGGLGLVGSFYTLQNLYTAAVTPVDKLASPQGQVAGISKGVQNVTITVTNSGYSANASTLKKGVPVHLTLHTVNANGCARAFTIPDYNISKVLPVNGTETIDFAPTKEGRLAYSCSMGMFTGSFQVIP</sequence>
<name>A0A1F5ZIU2_9BACT</name>
<comment type="caution">
    <text evidence="4">The sequence shown here is derived from an EMBL/GenBank/DDBJ whole genome shotgun (WGS) entry which is preliminary data.</text>
</comment>
<evidence type="ECO:0000256" key="1">
    <source>
        <dbReference type="SAM" id="Phobius"/>
    </source>
</evidence>
<dbReference type="Pfam" id="PF13386">
    <property type="entry name" value="DsbD_2"/>
    <property type="match status" value="1"/>
</dbReference>
<dbReference type="AlphaFoldDB" id="A0A1F5ZIU2"/>
<dbReference type="PANTHER" id="PTHR42208">
    <property type="entry name" value="HEAVY METAL TRANSPORTER-RELATED"/>
    <property type="match status" value="1"/>
</dbReference>
<evidence type="ECO:0000259" key="3">
    <source>
        <dbReference type="Pfam" id="PF13473"/>
    </source>
</evidence>
<feature type="domain" description="Urease accessory protein UreH-like transmembrane" evidence="2">
    <location>
        <begin position="7"/>
        <end position="217"/>
    </location>
</feature>
<keyword evidence="1" id="KW-0812">Transmembrane</keyword>
<feature type="transmembrane region" description="Helical" evidence="1">
    <location>
        <begin position="171"/>
        <end position="191"/>
    </location>
</feature>
<dbReference type="EMBL" id="MFIZ01000005">
    <property type="protein sequence ID" value="OGG12042.1"/>
    <property type="molecule type" value="Genomic_DNA"/>
</dbReference>